<dbReference type="Gene3D" id="3.90.190.10">
    <property type="entry name" value="Protein tyrosine phosphatase superfamily"/>
    <property type="match status" value="1"/>
</dbReference>
<dbReference type="SUPFAM" id="SSF52799">
    <property type="entry name" value="(Phosphotyrosine protein) phosphatases II"/>
    <property type="match status" value="1"/>
</dbReference>
<keyword evidence="5" id="KW-0904">Protein phosphatase</keyword>
<keyword evidence="14" id="KW-1185">Reference proteome</keyword>
<evidence type="ECO:0000256" key="5">
    <source>
        <dbReference type="ARBA" id="ARBA00022912"/>
    </source>
</evidence>
<dbReference type="InterPro" id="IPR003595">
    <property type="entry name" value="Tyr_Pase_cat"/>
</dbReference>
<comment type="caution">
    <text evidence="13">The sequence shown here is derived from an EMBL/GenBank/DDBJ whole genome shotgun (WGS) entry which is preliminary data.</text>
</comment>
<evidence type="ECO:0000313" key="14">
    <source>
        <dbReference type="Proteomes" id="UP000245383"/>
    </source>
</evidence>
<gene>
    <name evidence="13" type="ORF">BB561_002773</name>
</gene>
<evidence type="ECO:0000256" key="3">
    <source>
        <dbReference type="ARBA" id="ARBA00022481"/>
    </source>
</evidence>
<dbReference type="Pfam" id="PF00102">
    <property type="entry name" value="Y_phosphatase"/>
    <property type="match status" value="1"/>
</dbReference>
<evidence type="ECO:0000256" key="6">
    <source>
        <dbReference type="ARBA" id="ARBA00023157"/>
    </source>
</evidence>
<dbReference type="PROSITE" id="PS50056">
    <property type="entry name" value="TYR_PHOSPHATASE_2"/>
    <property type="match status" value="1"/>
</dbReference>
<evidence type="ECO:0000256" key="10">
    <source>
        <dbReference type="SAM" id="MobiDB-lite"/>
    </source>
</evidence>
<keyword evidence="7" id="KW-0449">Lipoprotein</keyword>
<reference evidence="13 14" key="1">
    <citation type="journal article" date="2018" name="MBio">
        <title>Comparative Genomics Reveals the Core Gene Toolbox for the Fungus-Insect Symbiosis.</title>
        <authorList>
            <person name="Wang Y."/>
            <person name="Stata M."/>
            <person name="Wang W."/>
            <person name="Stajich J.E."/>
            <person name="White M.M."/>
            <person name="Moncalvo J.M."/>
        </authorList>
    </citation>
    <scope>NUCLEOTIDE SEQUENCE [LARGE SCALE GENOMIC DNA]</scope>
    <source>
        <strain evidence="13 14">SWE-8-4</strain>
    </source>
</reference>
<dbReference type="AlphaFoldDB" id="A0A2T9YP69"/>
<dbReference type="EMBL" id="MBFR01000100">
    <property type="protein sequence ID" value="PVU94153.1"/>
    <property type="molecule type" value="Genomic_DNA"/>
</dbReference>
<evidence type="ECO:0000256" key="7">
    <source>
        <dbReference type="ARBA" id="ARBA00023288"/>
    </source>
</evidence>
<evidence type="ECO:0000313" key="13">
    <source>
        <dbReference type="EMBL" id="PVU94153.1"/>
    </source>
</evidence>
<keyword evidence="4" id="KW-0378">Hydrolase</keyword>
<protein>
    <recommendedName>
        <fullName evidence="2">protein-tyrosine-phosphatase</fullName>
        <ecNumber evidence="2">3.1.3.48</ecNumber>
    </recommendedName>
</protein>
<dbReference type="GO" id="GO:0005737">
    <property type="term" value="C:cytoplasm"/>
    <property type="evidence" value="ECO:0007669"/>
    <property type="project" value="UniProtKB-ARBA"/>
</dbReference>
<feature type="domain" description="Tyrosine-protein phosphatase" evidence="11">
    <location>
        <begin position="27"/>
        <end position="189"/>
    </location>
</feature>
<accession>A0A2T9YP69</accession>
<keyword evidence="6" id="KW-1015">Disulfide bond</keyword>
<dbReference type="CDD" id="cd14500">
    <property type="entry name" value="PTP-IVa"/>
    <property type="match status" value="1"/>
</dbReference>
<dbReference type="Proteomes" id="UP000245383">
    <property type="component" value="Unassembled WGS sequence"/>
</dbReference>
<dbReference type="OrthoDB" id="5632at2759"/>
<comment type="catalytic activity">
    <reaction evidence="9">
        <text>O-phospho-L-tyrosyl-[protein] + H2O = L-tyrosyl-[protein] + phosphate</text>
        <dbReference type="Rhea" id="RHEA:10684"/>
        <dbReference type="Rhea" id="RHEA-COMP:10136"/>
        <dbReference type="Rhea" id="RHEA-COMP:20101"/>
        <dbReference type="ChEBI" id="CHEBI:15377"/>
        <dbReference type="ChEBI" id="CHEBI:43474"/>
        <dbReference type="ChEBI" id="CHEBI:46858"/>
        <dbReference type="ChEBI" id="CHEBI:61978"/>
        <dbReference type="EC" id="3.1.3.48"/>
    </reaction>
</comment>
<feature type="domain" description="Tyrosine specific protein phosphatases" evidence="12">
    <location>
        <begin position="102"/>
        <end position="176"/>
    </location>
</feature>
<dbReference type="InterPro" id="IPR029021">
    <property type="entry name" value="Prot-tyrosine_phosphatase-like"/>
</dbReference>
<dbReference type="EC" id="3.1.3.48" evidence="2"/>
<keyword evidence="8" id="KW-0636">Prenylation</keyword>
<keyword evidence="3" id="KW-0488">Methylation</keyword>
<dbReference type="InterPro" id="IPR000387">
    <property type="entry name" value="Tyr_Pase_dom"/>
</dbReference>
<dbReference type="PROSITE" id="PS50054">
    <property type="entry name" value="TYR_PHOSPHATASE_DUAL"/>
    <property type="match status" value="1"/>
</dbReference>
<dbReference type="PANTHER" id="PTHR23339">
    <property type="entry name" value="TYROSINE SPECIFIC PROTEIN PHOSPHATASE AND DUAL SPECIFICITY PROTEIN PHOSPHATASE"/>
    <property type="match status" value="1"/>
</dbReference>
<evidence type="ECO:0000256" key="9">
    <source>
        <dbReference type="ARBA" id="ARBA00051722"/>
    </source>
</evidence>
<evidence type="ECO:0000256" key="1">
    <source>
        <dbReference type="ARBA" id="ARBA00009580"/>
    </source>
</evidence>
<feature type="compositionally biased region" description="Low complexity" evidence="10">
    <location>
        <begin position="206"/>
        <end position="218"/>
    </location>
</feature>
<feature type="region of interest" description="Disordered" evidence="10">
    <location>
        <begin position="193"/>
        <end position="220"/>
    </location>
</feature>
<name>A0A2T9YP69_9FUNG</name>
<evidence type="ECO:0000256" key="2">
    <source>
        <dbReference type="ARBA" id="ARBA00013064"/>
    </source>
</evidence>
<evidence type="ECO:0000259" key="12">
    <source>
        <dbReference type="PROSITE" id="PS50056"/>
    </source>
</evidence>
<evidence type="ECO:0000256" key="4">
    <source>
        <dbReference type="ARBA" id="ARBA00022801"/>
    </source>
</evidence>
<evidence type="ECO:0000259" key="11">
    <source>
        <dbReference type="PROSITE" id="PS50054"/>
    </source>
</evidence>
<proteinExistence type="inferred from homology"/>
<dbReference type="InterPro" id="IPR000242">
    <property type="entry name" value="PTP_cat"/>
</dbReference>
<organism evidence="13 14">
    <name type="scientific">Smittium simulii</name>
    <dbReference type="NCBI Taxonomy" id="133385"/>
    <lineage>
        <taxon>Eukaryota</taxon>
        <taxon>Fungi</taxon>
        <taxon>Fungi incertae sedis</taxon>
        <taxon>Zoopagomycota</taxon>
        <taxon>Kickxellomycotina</taxon>
        <taxon>Harpellomycetes</taxon>
        <taxon>Harpellales</taxon>
        <taxon>Legeriomycetaceae</taxon>
        <taxon>Smittium</taxon>
    </lineage>
</organism>
<dbReference type="FunFam" id="3.90.190.10:FF:000086">
    <property type="entry name" value="Protein tyrosine phosphatase-like protein"/>
    <property type="match status" value="1"/>
</dbReference>
<dbReference type="InterPro" id="IPR020422">
    <property type="entry name" value="TYR_PHOSPHATASE_DUAL_dom"/>
</dbReference>
<comment type="similarity">
    <text evidence="1">Belongs to the protein-tyrosine phosphatase family.</text>
</comment>
<dbReference type="SMART" id="SM00404">
    <property type="entry name" value="PTPc_motif"/>
    <property type="match status" value="1"/>
</dbReference>
<dbReference type="STRING" id="133385.A0A2T9YP69"/>
<dbReference type="InterPro" id="IPR050561">
    <property type="entry name" value="PTP"/>
</dbReference>
<dbReference type="GO" id="GO:0004725">
    <property type="term" value="F:protein tyrosine phosphatase activity"/>
    <property type="evidence" value="ECO:0007669"/>
    <property type="project" value="UniProtKB-EC"/>
</dbReference>
<sequence length="235" mass="25884">MDSISSHQSFSNPRKQIGKNATPLANSFSLVEMNAHLRFLIMDCPTDSTISLYLKEFARLNVTDVVRVCEPTYKAERLEANGVSVHNFPFKDGEVPPNSVITSWLQIINKREAEAAKQIQVQPVPTTIAVHCVAGLGRAPVLVAIALTEQGQDPVAVIDHIRRKRRGAFNNKQISFLVNYKRTSTSRSRLSLLKNNSSPIGNLKNSSESGTPASSSASKDTNYKSFFKKVFGGHN</sequence>
<evidence type="ECO:0000256" key="8">
    <source>
        <dbReference type="ARBA" id="ARBA00023289"/>
    </source>
</evidence>